<accession>A0ABR7HSQ0</accession>
<dbReference type="EMBL" id="JACOPR010000003">
    <property type="protein sequence ID" value="MBC5730534.1"/>
    <property type="molecule type" value="Genomic_DNA"/>
</dbReference>
<dbReference type="InterPro" id="IPR005000">
    <property type="entry name" value="Aldolase/citrate-lyase_domain"/>
</dbReference>
<reference evidence="5 6" key="1">
    <citation type="submission" date="2020-08" db="EMBL/GenBank/DDBJ databases">
        <title>Genome public.</title>
        <authorList>
            <person name="Liu C."/>
            <person name="Sun Q."/>
        </authorList>
    </citation>
    <scope>NUCLEOTIDE SEQUENCE [LARGE SCALE GENOMIC DNA]</scope>
    <source>
        <strain evidence="5 6">New-38</strain>
    </source>
</reference>
<keyword evidence="2" id="KW-0479">Metal-binding</keyword>
<dbReference type="PANTHER" id="PTHR30502:SF0">
    <property type="entry name" value="PHOSPHOENOLPYRUVATE CARBOXYLASE FAMILY PROTEIN"/>
    <property type="match status" value="1"/>
</dbReference>
<evidence type="ECO:0000313" key="5">
    <source>
        <dbReference type="EMBL" id="MBC5730534.1"/>
    </source>
</evidence>
<sequence length="254" mass="27870">MFTNKLKHDLYAGKTCFGTFMCLNSTDVVEIGGLAGFDFVILDCEHGYLSPEATMHLVRAAQAGGTTPITRVTFNGETEILRALDVGSHGVQVPQINTREDAELAVRRAKYYPMGIRGSAMTRSCDYGKTPFTDYIEHENAETLVSVHIENIIGLQNIEEIAAVDGVDVLFLGPYDMSQSMGIPGQTDHPRIQEAADIVLAACKKYGKIPGVYAEYPEIAKMRAEQGFQYIPIGMATTLITRAFTDLLHKVKGE</sequence>
<dbReference type="PANTHER" id="PTHR30502">
    <property type="entry name" value="2-KETO-3-DEOXY-L-RHAMNONATE ALDOLASE"/>
    <property type="match status" value="1"/>
</dbReference>
<comment type="caution">
    <text evidence="5">The sequence shown here is derived from an EMBL/GenBank/DDBJ whole genome shotgun (WGS) entry which is preliminary data.</text>
</comment>
<dbReference type="Gene3D" id="3.20.20.60">
    <property type="entry name" value="Phosphoenolpyruvate-binding domains"/>
    <property type="match status" value="1"/>
</dbReference>
<dbReference type="InterPro" id="IPR050251">
    <property type="entry name" value="HpcH-HpaI_aldolase"/>
</dbReference>
<evidence type="ECO:0000256" key="1">
    <source>
        <dbReference type="ARBA" id="ARBA00005568"/>
    </source>
</evidence>
<comment type="similarity">
    <text evidence="1">Belongs to the HpcH/HpaI aldolase family.</text>
</comment>
<evidence type="ECO:0000256" key="2">
    <source>
        <dbReference type="ARBA" id="ARBA00022723"/>
    </source>
</evidence>
<protein>
    <submittedName>
        <fullName evidence="5">4-hydroxy-2-oxovalerate aldolase</fullName>
    </submittedName>
</protein>
<organism evidence="5 6">
    <name type="scientific">Pseudoflavonifractor hominis</name>
    <dbReference type="NCBI Taxonomy" id="2763059"/>
    <lineage>
        <taxon>Bacteria</taxon>
        <taxon>Bacillati</taxon>
        <taxon>Bacillota</taxon>
        <taxon>Clostridia</taxon>
        <taxon>Eubacteriales</taxon>
        <taxon>Oscillospiraceae</taxon>
        <taxon>Pseudoflavonifractor</taxon>
    </lineage>
</organism>
<dbReference type="InterPro" id="IPR040442">
    <property type="entry name" value="Pyrv_kinase-like_dom_sf"/>
</dbReference>
<feature type="domain" description="HpcH/HpaI aldolase/citrate lyase" evidence="4">
    <location>
        <begin position="18"/>
        <end position="240"/>
    </location>
</feature>
<dbReference type="RefSeq" id="WP_186963407.1">
    <property type="nucleotide sequence ID" value="NZ_JACOPR010000003.1"/>
</dbReference>
<gene>
    <name evidence="5" type="ORF">H8S34_06765</name>
</gene>
<evidence type="ECO:0000256" key="3">
    <source>
        <dbReference type="ARBA" id="ARBA00023239"/>
    </source>
</evidence>
<name>A0ABR7HSQ0_9FIRM</name>
<evidence type="ECO:0000313" key="6">
    <source>
        <dbReference type="Proteomes" id="UP000660021"/>
    </source>
</evidence>
<dbReference type="InterPro" id="IPR015813">
    <property type="entry name" value="Pyrv/PenolPyrv_kinase-like_dom"/>
</dbReference>
<dbReference type="SUPFAM" id="SSF51621">
    <property type="entry name" value="Phosphoenolpyruvate/pyruvate domain"/>
    <property type="match status" value="1"/>
</dbReference>
<dbReference type="Proteomes" id="UP000660021">
    <property type="component" value="Unassembled WGS sequence"/>
</dbReference>
<keyword evidence="3" id="KW-0456">Lyase</keyword>
<evidence type="ECO:0000259" key="4">
    <source>
        <dbReference type="Pfam" id="PF03328"/>
    </source>
</evidence>
<proteinExistence type="inferred from homology"/>
<dbReference type="Pfam" id="PF03328">
    <property type="entry name" value="HpcH_HpaI"/>
    <property type="match status" value="1"/>
</dbReference>
<keyword evidence="6" id="KW-1185">Reference proteome</keyword>